<dbReference type="Proteomes" id="UP000244069">
    <property type="component" value="Unassembled WGS sequence"/>
</dbReference>
<dbReference type="GO" id="GO:0016740">
    <property type="term" value="F:transferase activity"/>
    <property type="evidence" value="ECO:0007669"/>
    <property type="project" value="UniProtKB-KW"/>
</dbReference>
<dbReference type="SUPFAM" id="SSF52540">
    <property type="entry name" value="P-loop containing nucleoside triphosphate hydrolases"/>
    <property type="match status" value="1"/>
</dbReference>
<proteinExistence type="predicted"/>
<dbReference type="InterPro" id="IPR027417">
    <property type="entry name" value="P-loop_NTPase"/>
</dbReference>
<comment type="caution">
    <text evidence="1">The sequence shown here is derived from an EMBL/GenBank/DDBJ whole genome shotgun (WGS) entry which is preliminary data.</text>
</comment>
<sequence length="333" mass="37354">MWTDTPLLLRQAMRQAISETLNTHRPGNKPDIALIGSRRSGSTLLMQVLGHAPGLKSSDQPFAPPTATAAQMRHLGWPAGGIFVAPDAAMRARLLRYMTDMREGRLHVQEPWRFWRGDFHWRSNRLLLKTTAASYLRPLLEEAGFMPILYFRHPVPQALSCARNKWGDKLDLFLRNRPLCEDLLSAELRLEVDRLQAEGSELERYVLCWCLENMPLFPDLAAGMPSIFYEDMVLDPDGTLNRLAELCDIEPTPRMRAMFGNASNSVRGLSDSEGAAAIRAGDAQALVGRWREKVSPEDLARAQMVLDLFPGCPYRTDAIRPVATAALEESFPA</sequence>
<dbReference type="OrthoDB" id="7818863at2"/>
<keyword evidence="2" id="KW-1185">Reference proteome</keyword>
<protein>
    <submittedName>
        <fullName evidence="1">Sulfotransferase family protein</fullName>
    </submittedName>
</protein>
<dbReference type="AlphaFoldDB" id="A0A2T6A966"/>
<dbReference type="Gene3D" id="3.40.50.300">
    <property type="entry name" value="P-loop containing nucleotide triphosphate hydrolases"/>
    <property type="match status" value="1"/>
</dbReference>
<dbReference type="EMBL" id="QBKN01000034">
    <property type="protein sequence ID" value="PTX40367.1"/>
    <property type="molecule type" value="Genomic_DNA"/>
</dbReference>
<dbReference type="Pfam" id="PF13469">
    <property type="entry name" value="Sulfotransfer_3"/>
    <property type="match status" value="1"/>
</dbReference>
<evidence type="ECO:0000313" key="1">
    <source>
        <dbReference type="EMBL" id="PTX40367.1"/>
    </source>
</evidence>
<dbReference type="RefSeq" id="WP_158274104.1">
    <property type="nucleotide sequence ID" value="NZ_BMEZ01000033.1"/>
</dbReference>
<organism evidence="1 2">
    <name type="scientific">Allosediminivita pacifica</name>
    <dbReference type="NCBI Taxonomy" id="1267769"/>
    <lineage>
        <taxon>Bacteria</taxon>
        <taxon>Pseudomonadati</taxon>
        <taxon>Pseudomonadota</taxon>
        <taxon>Alphaproteobacteria</taxon>
        <taxon>Rhodobacterales</taxon>
        <taxon>Paracoccaceae</taxon>
        <taxon>Allosediminivita</taxon>
    </lineage>
</organism>
<name>A0A2T6A966_9RHOB</name>
<accession>A0A2T6A966</accession>
<gene>
    <name evidence="1" type="ORF">C8N44_13422</name>
</gene>
<reference evidence="1 2" key="1">
    <citation type="submission" date="2018-04" db="EMBL/GenBank/DDBJ databases">
        <title>Genomic Encyclopedia of Archaeal and Bacterial Type Strains, Phase II (KMG-II): from individual species to whole genera.</title>
        <authorList>
            <person name="Goeker M."/>
        </authorList>
    </citation>
    <scope>NUCLEOTIDE SEQUENCE [LARGE SCALE GENOMIC DNA]</scope>
    <source>
        <strain evidence="1 2">DSM 29329</strain>
    </source>
</reference>
<evidence type="ECO:0000313" key="2">
    <source>
        <dbReference type="Proteomes" id="UP000244069"/>
    </source>
</evidence>
<keyword evidence="1" id="KW-0808">Transferase</keyword>